<feature type="transmembrane region" description="Helical" evidence="5">
    <location>
        <begin position="229"/>
        <end position="250"/>
    </location>
</feature>
<feature type="transmembrane region" description="Helical" evidence="5">
    <location>
        <begin position="472"/>
        <end position="490"/>
    </location>
</feature>
<feature type="transmembrane region" description="Helical" evidence="5">
    <location>
        <begin position="407"/>
        <end position="426"/>
    </location>
</feature>
<feature type="transmembrane region" description="Helical" evidence="5">
    <location>
        <begin position="280"/>
        <end position="299"/>
    </location>
</feature>
<evidence type="ECO:0000256" key="3">
    <source>
        <dbReference type="ARBA" id="ARBA00022989"/>
    </source>
</evidence>
<dbReference type="InterPro" id="IPR019734">
    <property type="entry name" value="TPR_rpt"/>
</dbReference>
<accession>A0A521G0K8</accession>
<feature type="transmembrane region" description="Helical" evidence="5">
    <location>
        <begin position="146"/>
        <end position="164"/>
    </location>
</feature>
<evidence type="ECO:0000256" key="5">
    <source>
        <dbReference type="SAM" id="Phobius"/>
    </source>
</evidence>
<feature type="transmembrane region" description="Helical" evidence="5">
    <location>
        <begin position="51"/>
        <end position="69"/>
    </location>
</feature>
<dbReference type="EMBL" id="NQJD01000023">
    <property type="protein sequence ID" value="TAA74556.1"/>
    <property type="molecule type" value="Genomic_DNA"/>
</dbReference>
<dbReference type="PANTHER" id="PTHR37422">
    <property type="entry name" value="TEICHURONIC ACID BIOSYNTHESIS PROTEIN TUAE"/>
    <property type="match status" value="1"/>
</dbReference>
<evidence type="ECO:0000259" key="6">
    <source>
        <dbReference type="Pfam" id="PF04932"/>
    </source>
</evidence>
<reference evidence="7" key="1">
    <citation type="submission" date="2017-07" db="EMBL/GenBank/DDBJ databases">
        <title>The cable genome - Insights into the physiology and evolution of filamentous bacteria capable of sulfide oxidation via long distance electron transfer.</title>
        <authorList>
            <person name="Thorup C."/>
            <person name="Bjerg J.T."/>
            <person name="Schreiber L."/>
            <person name="Nielsen L.P."/>
            <person name="Kjeldsen K.U."/>
            <person name="Boesen T."/>
            <person name="Boggild A."/>
            <person name="Meysman F."/>
            <person name="Geelhoed J."/>
            <person name="Schramm A."/>
        </authorList>
    </citation>
    <scope>NUCLEOTIDE SEQUENCE [LARGE SCALE GENOMIC DNA]</scope>
    <source>
        <strain evidence="7">GS</strain>
    </source>
</reference>
<feature type="transmembrane region" description="Helical" evidence="5">
    <location>
        <begin position="116"/>
        <end position="134"/>
    </location>
</feature>
<keyword evidence="2 5" id="KW-0812">Transmembrane</keyword>
<feature type="transmembrane region" description="Helical" evidence="5">
    <location>
        <begin position="256"/>
        <end position="273"/>
    </location>
</feature>
<dbReference type="PANTHER" id="PTHR37422:SF23">
    <property type="entry name" value="TEICHURONIC ACID BIOSYNTHESIS PROTEIN TUAE"/>
    <property type="match status" value="1"/>
</dbReference>
<evidence type="ECO:0000256" key="1">
    <source>
        <dbReference type="ARBA" id="ARBA00004141"/>
    </source>
</evidence>
<dbReference type="AlphaFoldDB" id="A0A521G0K8"/>
<comment type="caution">
    <text evidence="7">The sequence shown here is derived from an EMBL/GenBank/DDBJ whole genome shotgun (WGS) entry which is preliminary data.</text>
</comment>
<organism evidence="7 8">
    <name type="scientific">Candidatus Electronema aureum</name>
    <dbReference type="NCBI Taxonomy" id="2005002"/>
    <lineage>
        <taxon>Bacteria</taxon>
        <taxon>Pseudomonadati</taxon>
        <taxon>Thermodesulfobacteriota</taxon>
        <taxon>Desulfobulbia</taxon>
        <taxon>Desulfobulbales</taxon>
        <taxon>Desulfobulbaceae</taxon>
        <taxon>Candidatus Electronema</taxon>
    </lineage>
</organism>
<keyword evidence="7" id="KW-0436">Ligase</keyword>
<dbReference type="InterPro" id="IPR007016">
    <property type="entry name" value="O-antigen_ligase-rel_domated"/>
</dbReference>
<dbReference type="SMART" id="SM00028">
    <property type="entry name" value="TPR"/>
    <property type="match status" value="3"/>
</dbReference>
<dbReference type="GO" id="GO:0016874">
    <property type="term" value="F:ligase activity"/>
    <property type="evidence" value="ECO:0007669"/>
    <property type="project" value="UniProtKB-KW"/>
</dbReference>
<proteinExistence type="predicted"/>
<evidence type="ECO:0000256" key="4">
    <source>
        <dbReference type="ARBA" id="ARBA00023136"/>
    </source>
</evidence>
<dbReference type="InterPro" id="IPR051533">
    <property type="entry name" value="WaaL-like"/>
</dbReference>
<feature type="transmembrane region" description="Helical" evidence="5">
    <location>
        <begin position="28"/>
        <end position="44"/>
    </location>
</feature>
<comment type="subcellular location">
    <subcellularLocation>
        <location evidence="1">Membrane</location>
        <topology evidence="1">Multi-pass membrane protein</topology>
    </subcellularLocation>
</comment>
<dbReference type="Pfam" id="PF04932">
    <property type="entry name" value="Wzy_C"/>
    <property type="match status" value="1"/>
</dbReference>
<dbReference type="Proteomes" id="UP000316238">
    <property type="component" value="Unassembled WGS sequence"/>
</dbReference>
<keyword evidence="3 5" id="KW-1133">Transmembrane helix</keyword>
<dbReference type="Gene3D" id="1.25.40.10">
    <property type="entry name" value="Tetratricopeptide repeat domain"/>
    <property type="match status" value="1"/>
</dbReference>
<feature type="transmembrane region" description="Helical" evidence="5">
    <location>
        <begin position="432"/>
        <end position="451"/>
    </location>
</feature>
<evidence type="ECO:0000256" key="2">
    <source>
        <dbReference type="ARBA" id="ARBA00022692"/>
    </source>
</evidence>
<dbReference type="GO" id="GO:0016020">
    <property type="term" value="C:membrane"/>
    <property type="evidence" value="ECO:0007669"/>
    <property type="project" value="UniProtKB-SubCell"/>
</dbReference>
<keyword evidence="8" id="KW-1185">Reference proteome</keyword>
<feature type="domain" description="O-antigen ligase-related" evidence="6">
    <location>
        <begin position="240"/>
        <end position="383"/>
    </location>
</feature>
<feature type="transmembrane region" description="Helical" evidence="5">
    <location>
        <begin position="376"/>
        <end position="395"/>
    </location>
</feature>
<protein>
    <submittedName>
        <fullName evidence="7">O-antigen ligase</fullName>
    </submittedName>
</protein>
<dbReference type="InterPro" id="IPR011990">
    <property type="entry name" value="TPR-like_helical_dom_sf"/>
</dbReference>
<gene>
    <name evidence="7" type="ORF">CDV28_12328</name>
</gene>
<evidence type="ECO:0000313" key="7">
    <source>
        <dbReference type="EMBL" id="TAA74556.1"/>
    </source>
</evidence>
<feature type="transmembrane region" description="Helical" evidence="5">
    <location>
        <begin position="190"/>
        <end position="208"/>
    </location>
</feature>
<name>A0A521G0K8_9BACT</name>
<dbReference type="SUPFAM" id="SSF48452">
    <property type="entry name" value="TPR-like"/>
    <property type="match status" value="1"/>
</dbReference>
<keyword evidence="4 5" id="KW-0472">Membrane</keyword>
<evidence type="ECO:0000313" key="8">
    <source>
        <dbReference type="Proteomes" id="UP000316238"/>
    </source>
</evidence>
<sequence length="785" mass="88070">MAFVGFVAVLFFAPLAFGTTEIWSTVTAQLLVTLTAVVCFFPRLPSGKAVFYRVPGVIPLVLCLVWLYAQCIPLPFSWVQQLSPGTAFAYQPVLELLPPDTWIPLTVNRQATLLEGMRFTAYALFYILTVQLLISSKKLSTTVTSIVWLTLFIAFASMLQRAAAPDTLFWVRPLQSSFGSFGPWVYKNQYAGFMVMTCPLVLAFFLLHRPLADKNASFRERLLHLFSGAGANLHFFFGFGVIVVLASVLLAQSRGGILSLAFALLLFFFLLARSQGKIQTLTLLVLVGGLLLAGGWFSWEAIFAKFDKAFDTATGTLQDARLPIWQDAVKIIPHFLLTGAGFGSFIDVFPSYKSFADSLIYDHAHNDYLELLTDGGLIGFFLAAWFVGAVLRSGWRQIFRRKDRLSVLTAIAAFSGIAGLLFFSITDFNLHNWANGLYFFFLCGLLVSAGHTRQHYQHRPTLLALSASPAKARTALFLATIIFALAGLLLQGGEILADRHYQRAQKVSAASSQDSKKQFARMAELIEEAGKKAPLNGSYLYALGNIRQFQQQSKAALLLYSQAALLQPMEGTYLQSAGLLQAEAHPLQGRMLVETGYRRSQIKDGPLIIWAEFELSRKRRARATHILRQELERDPRLLNSIYPLLTEYRFTQEKKAAVVPQLTSAWLNYAQLARTAGNEVDANYFTEHALDFIGQEPKAQPQYFMQVFAYYQQQKEEDKAIEVLREGIKRLPDYAPFHIYLGDYYKGKGIDYRAIEEYEQALLIQPINAAVQQQLKQLKDKQQTP</sequence>